<evidence type="ECO:0000313" key="3">
    <source>
        <dbReference type="Proteomes" id="UP000241769"/>
    </source>
</evidence>
<dbReference type="InParanoid" id="A0A2P6NG08"/>
<dbReference type="Pfam" id="PF00307">
    <property type="entry name" value="CH"/>
    <property type="match status" value="1"/>
</dbReference>
<dbReference type="GO" id="GO:0015629">
    <property type="term" value="C:actin cytoskeleton"/>
    <property type="evidence" value="ECO:0007669"/>
    <property type="project" value="TreeGrafter"/>
</dbReference>
<dbReference type="FunCoup" id="A0A2P6NG08">
    <property type="interactions" value="5"/>
</dbReference>
<dbReference type="PRINTS" id="PR00888">
    <property type="entry name" value="SM22CALPONIN"/>
</dbReference>
<gene>
    <name evidence="2" type="ORF">PROFUN_06674</name>
</gene>
<evidence type="ECO:0000259" key="1">
    <source>
        <dbReference type="PROSITE" id="PS50021"/>
    </source>
</evidence>
<dbReference type="InterPro" id="IPR036872">
    <property type="entry name" value="CH_dom_sf"/>
</dbReference>
<accession>A0A2P6NG08</accession>
<dbReference type="AlphaFoldDB" id="A0A2P6NG08"/>
<dbReference type="SMART" id="SM00033">
    <property type="entry name" value="CH"/>
    <property type="match status" value="1"/>
</dbReference>
<reference evidence="2 3" key="1">
    <citation type="journal article" date="2018" name="Genome Biol. Evol.">
        <title>Multiple Roots of Fruiting Body Formation in Amoebozoa.</title>
        <authorList>
            <person name="Hillmann F."/>
            <person name="Forbes G."/>
            <person name="Novohradska S."/>
            <person name="Ferling I."/>
            <person name="Riege K."/>
            <person name="Groth M."/>
            <person name="Westermann M."/>
            <person name="Marz M."/>
            <person name="Spaller T."/>
            <person name="Winckler T."/>
            <person name="Schaap P."/>
            <person name="Glockner G."/>
        </authorList>
    </citation>
    <scope>NUCLEOTIDE SEQUENCE [LARGE SCALE GENOMIC DNA]</scope>
    <source>
        <strain evidence="2 3">Jena</strain>
    </source>
</reference>
<feature type="domain" description="Calponin-homology (CH)" evidence="1">
    <location>
        <begin position="86"/>
        <end position="190"/>
    </location>
</feature>
<evidence type="ECO:0000313" key="2">
    <source>
        <dbReference type="EMBL" id="PRP82897.1"/>
    </source>
</evidence>
<dbReference type="PROSITE" id="PS50021">
    <property type="entry name" value="CH"/>
    <property type="match status" value="1"/>
</dbReference>
<dbReference type="GO" id="GO:0051015">
    <property type="term" value="F:actin filament binding"/>
    <property type="evidence" value="ECO:0007669"/>
    <property type="project" value="TreeGrafter"/>
</dbReference>
<dbReference type="InterPro" id="IPR050606">
    <property type="entry name" value="Calponin-like"/>
</dbReference>
<keyword evidence="3" id="KW-1185">Reference proteome</keyword>
<dbReference type="GO" id="GO:0007015">
    <property type="term" value="P:actin filament organization"/>
    <property type="evidence" value="ECO:0007669"/>
    <property type="project" value="TreeGrafter"/>
</dbReference>
<dbReference type="EMBL" id="MDYQ01000093">
    <property type="protein sequence ID" value="PRP82897.1"/>
    <property type="molecule type" value="Genomic_DNA"/>
</dbReference>
<name>A0A2P6NG08_9EUKA</name>
<dbReference type="PANTHER" id="PTHR47385:SF14">
    <property type="entry name" value="TRANSGELIN"/>
    <property type="match status" value="1"/>
</dbReference>
<dbReference type="OrthoDB" id="17088at2759"/>
<dbReference type="SUPFAM" id="SSF47576">
    <property type="entry name" value="Calponin-homology domain, CH-domain"/>
    <property type="match status" value="1"/>
</dbReference>
<organism evidence="2 3">
    <name type="scientific">Planoprotostelium fungivorum</name>
    <dbReference type="NCBI Taxonomy" id="1890364"/>
    <lineage>
        <taxon>Eukaryota</taxon>
        <taxon>Amoebozoa</taxon>
        <taxon>Evosea</taxon>
        <taxon>Variosea</taxon>
        <taxon>Cavosteliida</taxon>
        <taxon>Cavosteliaceae</taxon>
        <taxon>Planoprotostelium</taxon>
    </lineage>
</organism>
<dbReference type="Proteomes" id="UP000241769">
    <property type="component" value="Unassembled WGS sequence"/>
</dbReference>
<dbReference type="PANTHER" id="PTHR47385">
    <property type="entry name" value="CALPONIN"/>
    <property type="match status" value="1"/>
</dbReference>
<dbReference type="Gene3D" id="1.10.418.10">
    <property type="entry name" value="Calponin-like domain"/>
    <property type="match status" value="1"/>
</dbReference>
<comment type="caution">
    <text evidence="2">The sequence shown here is derived from an EMBL/GenBank/DDBJ whole genome shotgun (WGS) entry which is preliminary data.</text>
</comment>
<sequence>MSFSSTQDIATCSCSLTSSHWCYGDILFCAVTGSNSIFFHTANHQQEIQWRTTVPNTVRRSRTRGELKTLGLDAELKAKREASYDPTLEKEAKDYINSKVPTDFSAGFHETLKSGAVLCQFINKLSPNSVGKVNTGKMPFVQMENIANYLSACGKHGLANHDLFQTVDLFEAKNMNAVVNNVLAIKRKFH</sequence>
<dbReference type="InterPro" id="IPR001715">
    <property type="entry name" value="CH_dom"/>
</dbReference>
<protein>
    <recommendedName>
        <fullName evidence="1">Calponin-homology (CH) domain-containing protein</fullName>
    </recommendedName>
</protein>
<dbReference type="STRING" id="1890364.A0A2P6NG08"/>
<dbReference type="InterPro" id="IPR003096">
    <property type="entry name" value="SM22_calponin"/>
</dbReference>
<proteinExistence type="predicted"/>